<protein>
    <submittedName>
        <fullName evidence="1">Uncharacterized protein</fullName>
    </submittedName>
</protein>
<dbReference type="Proteomes" id="UP000604046">
    <property type="component" value="Unassembled WGS sequence"/>
</dbReference>
<name>A0A812JZ57_9DINO</name>
<organism evidence="1 2">
    <name type="scientific">Symbiodinium natans</name>
    <dbReference type="NCBI Taxonomy" id="878477"/>
    <lineage>
        <taxon>Eukaryota</taxon>
        <taxon>Sar</taxon>
        <taxon>Alveolata</taxon>
        <taxon>Dinophyceae</taxon>
        <taxon>Suessiales</taxon>
        <taxon>Symbiodiniaceae</taxon>
        <taxon>Symbiodinium</taxon>
    </lineage>
</organism>
<dbReference type="AlphaFoldDB" id="A0A812JZ57"/>
<evidence type="ECO:0000313" key="1">
    <source>
        <dbReference type="EMBL" id="CAE7216934.1"/>
    </source>
</evidence>
<accession>A0A812JZ57</accession>
<evidence type="ECO:0000313" key="2">
    <source>
        <dbReference type="Proteomes" id="UP000604046"/>
    </source>
</evidence>
<comment type="caution">
    <text evidence="1">The sequence shown here is derived from an EMBL/GenBank/DDBJ whole genome shotgun (WGS) entry which is preliminary data.</text>
</comment>
<keyword evidence="2" id="KW-1185">Reference proteome</keyword>
<sequence length="201" mass="21692">MLPFPVGRLVRRPHMQPIGAVTKKEPKTDLRMQPIGAVTKKEPKTETALRTVSAGVKRKQSDVIPIGAVPSAGIQCKRSDVIPIGAVPSAGVQCKRSNGIPIQAVPSAGVECKRSDVIPIGAVRKYQPSHTTPIGAATNRQHVDMKSANAEEIPHGRLRRLLGLLRKYSDQQGLRFLPLGACSISEKFAYTYGADKQMIGI</sequence>
<proteinExistence type="predicted"/>
<reference evidence="1" key="1">
    <citation type="submission" date="2021-02" db="EMBL/GenBank/DDBJ databases">
        <authorList>
            <person name="Dougan E. K."/>
            <person name="Rhodes N."/>
            <person name="Thang M."/>
            <person name="Chan C."/>
        </authorList>
    </citation>
    <scope>NUCLEOTIDE SEQUENCE</scope>
</reference>
<dbReference type="EMBL" id="CAJNDS010000544">
    <property type="protein sequence ID" value="CAE7216934.1"/>
    <property type="molecule type" value="Genomic_DNA"/>
</dbReference>
<gene>
    <name evidence="1" type="ORF">SNAT2548_LOCUS7684</name>
</gene>